<dbReference type="PANTHER" id="PTHR43861">
    <property type="entry name" value="TRANS-ACONITATE 2-METHYLTRANSFERASE-RELATED"/>
    <property type="match status" value="1"/>
</dbReference>
<dbReference type="EMBL" id="LT906479">
    <property type="protein sequence ID" value="SNW02972.1"/>
    <property type="molecule type" value="Genomic_DNA"/>
</dbReference>
<keyword evidence="1" id="KW-0489">Methyltransferase</keyword>
<dbReference type="Proteomes" id="UP000215134">
    <property type="component" value="Chromosome 1"/>
</dbReference>
<keyword evidence="2" id="KW-1185">Reference proteome</keyword>
<gene>
    <name evidence="1" type="ORF">SAMEA4384070_03058</name>
</gene>
<dbReference type="PANTHER" id="PTHR43861:SF5">
    <property type="entry name" value="BLL5978 PROTEIN"/>
    <property type="match status" value="1"/>
</dbReference>
<evidence type="ECO:0000313" key="1">
    <source>
        <dbReference type="EMBL" id="SNW02972.1"/>
    </source>
</evidence>
<dbReference type="RefSeq" id="WP_095098131.1">
    <property type="nucleotide sequence ID" value="NZ_CAMIQD010000001.1"/>
</dbReference>
<dbReference type="GeneID" id="75028205"/>
<dbReference type="InterPro" id="IPR029063">
    <property type="entry name" value="SAM-dependent_MTases_sf"/>
</dbReference>
<keyword evidence="1" id="KW-0808">Transferase</keyword>
<dbReference type="GO" id="GO:0032259">
    <property type="term" value="P:methylation"/>
    <property type="evidence" value="ECO:0007669"/>
    <property type="project" value="UniProtKB-KW"/>
</dbReference>
<dbReference type="SUPFAM" id="SSF53335">
    <property type="entry name" value="S-adenosyl-L-methionine-dependent methyltransferases"/>
    <property type="match status" value="1"/>
</dbReference>
<evidence type="ECO:0000313" key="2">
    <source>
        <dbReference type="Proteomes" id="UP000215134"/>
    </source>
</evidence>
<organism evidence="1 2">
    <name type="scientific">Serratia ficaria</name>
    <dbReference type="NCBI Taxonomy" id="61651"/>
    <lineage>
        <taxon>Bacteria</taxon>
        <taxon>Pseudomonadati</taxon>
        <taxon>Pseudomonadota</taxon>
        <taxon>Gammaproteobacteria</taxon>
        <taxon>Enterobacterales</taxon>
        <taxon>Yersiniaceae</taxon>
        <taxon>Serratia</taxon>
    </lineage>
</organism>
<dbReference type="AlphaFoldDB" id="A0A240C5U4"/>
<dbReference type="OrthoDB" id="2370471at2"/>
<dbReference type="GO" id="GO:0008168">
    <property type="term" value="F:methyltransferase activity"/>
    <property type="evidence" value="ECO:0007669"/>
    <property type="project" value="UniProtKB-KW"/>
</dbReference>
<keyword evidence="1" id="KW-0830">Ubiquinone</keyword>
<dbReference type="CDD" id="cd02440">
    <property type="entry name" value="AdoMet_MTases"/>
    <property type="match status" value="1"/>
</dbReference>
<dbReference type="KEGG" id="sfj:SAMEA4384070_3058"/>
<sequence>MDIRSVRHYLSLLQMRQDYQATHVACEICSSTACLTLLTYVRGPHENTVALPIVGCSQCGHIYQAYRFDAQFYQDYYDKFYRLNLFGDDVPDKMFFLDQIKRGDYLYKNLSQWLPERGRLVDVGCAAGGLMIPFAKRGWHVKGNDPDSAYAQYGKALGLNIDTVSAEEMTADEQADLIIINGSLEHVYDVNQVMEKCQAMAKTQGLLLIEGRALGYGMQQGYLTHNHRRFLTPHSIELLMLKHGWTPILTTETPLCGPTRPGAVFVLGRFGRADSTVFSAVCVTGRNRLQQFYRPWFETMGAA</sequence>
<proteinExistence type="predicted"/>
<accession>A0A240C5U4</accession>
<protein>
    <submittedName>
        <fullName evidence="1">Bifunctional 3-demethylubiquinone-9 3-methyltransferase/ 2-octaprenyl-6-hydroxy phenol methylase</fullName>
    </submittedName>
</protein>
<dbReference type="Gene3D" id="3.40.50.150">
    <property type="entry name" value="Vaccinia Virus protein VP39"/>
    <property type="match status" value="1"/>
</dbReference>
<dbReference type="Pfam" id="PF13489">
    <property type="entry name" value="Methyltransf_23"/>
    <property type="match status" value="1"/>
</dbReference>
<name>A0A240C5U4_SERFI</name>
<reference evidence="1 2" key="1">
    <citation type="submission" date="2017-06" db="EMBL/GenBank/DDBJ databases">
        <authorList>
            <consortium name="Pathogen Informatics"/>
        </authorList>
    </citation>
    <scope>NUCLEOTIDE SEQUENCE [LARGE SCALE GENOMIC DNA]</scope>
    <source>
        <strain evidence="1 2">NCTC12148</strain>
    </source>
</reference>